<proteinExistence type="inferred from homology"/>
<protein>
    <submittedName>
        <fullName evidence="10">2-octaprenyl-3-methyl-6-methoxy-1,4-benzoquinol hydroxylase</fullName>
    </submittedName>
    <submittedName>
        <fullName evidence="11">FAD-dependent oxidoreductase</fullName>
    </submittedName>
</protein>
<sequence>MTTPQINKDVVIVGGGMVGLSLALSLHKNGLQVAIVEARSISKKSLANDRIETRVSAINHTSKKLLKDLGVWKDIQNNRISPYYQMRVWDDEPTQSINITAEEIAEHSLGSIVENDVITQSLLKEIANTGIEIYENQTITKIERNGNTEKLYLADRVIETSIVVGADGANSFIRDYFNFDTKVKPYKHTAIVATLELEKPHNHTAYQRFYNKGVLAFLPLENSNKASIVWSVNSDYASYLMALENTEFERVLAEAISNELGAIKLLSKRFSFELIQRHSKSYIQNNVVLVGDACHSIHPLAGQGVNLGFKDVLSLNDVISKAFAKGRLIGHISTLDKYQRDRMLDNKKMVLLMKSFKEGFGSQKEFIKRTRRAGLDFVDNSEVLKKIIVKQAL</sequence>
<dbReference type="Pfam" id="PF01494">
    <property type="entry name" value="FAD_binding_3"/>
    <property type="match status" value="1"/>
</dbReference>
<reference evidence="10 12" key="1">
    <citation type="submission" date="2017-06" db="EMBL/GenBank/DDBJ databases">
        <title>Complete genome of Francisella adeliensis.</title>
        <authorList>
            <person name="Vallesi A."/>
            <person name="Sjodin A."/>
        </authorList>
    </citation>
    <scope>NUCLEOTIDE SEQUENCE [LARGE SCALE GENOMIC DNA]</scope>
    <source>
        <strain evidence="10 12">FDC440</strain>
    </source>
</reference>
<dbReference type="InterPro" id="IPR002938">
    <property type="entry name" value="FAD-bd"/>
</dbReference>
<keyword evidence="5" id="KW-0274">FAD</keyword>
<gene>
    <name evidence="10" type="ORF">CDH04_04280</name>
    <name evidence="11" type="ORF">FZC43_04285</name>
</gene>
<dbReference type="PANTHER" id="PTHR43876">
    <property type="entry name" value="UBIQUINONE BIOSYNTHESIS MONOOXYGENASE COQ6, MITOCHONDRIAL"/>
    <property type="match status" value="1"/>
</dbReference>
<evidence type="ECO:0000256" key="4">
    <source>
        <dbReference type="ARBA" id="ARBA00022630"/>
    </source>
</evidence>
<dbReference type="EMBL" id="CP021781">
    <property type="protein sequence ID" value="AXA33675.1"/>
    <property type="molecule type" value="Genomic_DNA"/>
</dbReference>
<dbReference type="InterPro" id="IPR036188">
    <property type="entry name" value="FAD/NAD-bd_sf"/>
</dbReference>
<dbReference type="InterPro" id="IPR051205">
    <property type="entry name" value="UbiH/COQ6_monooxygenase"/>
</dbReference>
<keyword evidence="4" id="KW-0285">Flavoprotein</keyword>
<dbReference type="GO" id="GO:0019168">
    <property type="term" value="F:2-polyprenylphenol 6-hydroxylase activity"/>
    <property type="evidence" value="ECO:0007669"/>
    <property type="project" value="TreeGrafter"/>
</dbReference>
<accession>A0A2Z4XZ23</accession>
<evidence type="ECO:0000256" key="5">
    <source>
        <dbReference type="ARBA" id="ARBA00022827"/>
    </source>
</evidence>
<dbReference type="RefSeq" id="WP_112869848.1">
    <property type="nucleotide sequence ID" value="NZ_CP021781.1"/>
</dbReference>
<evidence type="ECO:0000313" key="12">
    <source>
        <dbReference type="Proteomes" id="UP000251120"/>
    </source>
</evidence>
<dbReference type="PRINTS" id="PR00420">
    <property type="entry name" value="RNGMNOXGNASE"/>
</dbReference>
<dbReference type="Gene3D" id="3.50.50.60">
    <property type="entry name" value="FAD/NAD(P)-binding domain"/>
    <property type="match status" value="2"/>
</dbReference>
<evidence type="ECO:0000256" key="3">
    <source>
        <dbReference type="ARBA" id="ARBA00005349"/>
    </source>
</evidence>
<keyword evidence="13" id="KW-1185">Reference proteome</keyword>
<evidence type="ECO:0000256" key="1">
    <source>
        <dbReference type="ARBA" id="ARBA00001974"/>
    </source>
</evidence>
<dbReference type="SUPFAM" id="SSF51905">
    <property type="entry name" value="FAD/NAD(P)-binding domain"/>
    <property type="match status" value="1"/>
</dbReference>
<dbReference type="GO" id="GO:0071949">
    <property type="term" value="F:FAD binding"/>
    <property type="evidence" value="ECO:0007669"/>
    <property type="project" value="InterPro"/>
</dbReference>
<name>A0A2Z4XZ23_9GAMM</name>
<comment type="subunit">
    <text evidence="8">Component of the Ubi complex metabolon, which regroups five ubiquinone biosynthesis proteins (UbiE, UbiF, UbiG, UbiH and UbiI) and two accessory factors (UbiK and the lipid-binding protein UbiJ).</text>
</comment>
<evidence type="ECO:0000256" key="6">
    <source>
        <dbReference type="ARBA" id="ARBA00023002"/>
    </source>
</evidence>
<dbReference type="UniPathway" id="UPA00232"/>
<dbReference type="PANTHER" id="PTHR43876:SF7">
    <property type="entry name" value="UBIQUINONE BIOSYNTHESIS MONOOXYGENASE COQ6, MITOCHONDRIAL"/>
    <property type="match status" value="1"/>
</dbReference>
<evidence type="ECO:0000256" key="7">
    <source>
        <dbReference type="ARBA" id="ARBA00023033"/>
    </source>
</evidence>
<comment type="pathway">
    <text evidence="2">Cofactor biosynthesis; ubiquinone biosynthesis.</text>
</comment>
<reference evidence="11 13" key="2">
    <citation type="submission" date="2019-08" db="EMBL/GenBank/DDBJ databases">
        <title>Complete genome sequences of Francisella adeliensis (FSC1325 and FSC1326).</title>
        <authorList>
            <person name="Ohrman C."/>
            <person name="Uneklint I."/>
            <person name="Vallesi A."/>
            <person name="Karlsson L."/>
            <person name="Sjodin A."/>
        </authorList>
    </citation>
    <scope>NUCLEOTIDE SEQUENCE [LARGE SCALE GENOMIC DNA]</scope>
    <source>
        <strain evidence="11 13">FSC1325</strain>
    </source>
</reference>
<dbReference type="OrthoDB" id="9769565at2"/>
<evidence type="ECO:0000256" key="2">
    <source>
        <dbReference type="ARBA" id="ARBA00004749"/>
    </source>
</evidence>
<evidence type="ECO:0000259" key="9">
    <source>
        <dbReference type="Pfam" id="PF01494"/>
    </source>
</evidence>
<dbReference type="FunFam" id="3.50.50.60:FF:000021">
    <property type="entry name" value="Ubiquinone biosynthesis monooxygenase COQ6"/>
    <property type="match status" value="1"/>
</dbReference>
<dbReference type="AlphaFoldDB" id="A0A2Z4XZ23"/>
<dbReference type="NCBIfam" id="TIGR01988">
    <property type="entry name" value="Ubi-OHases"/>
    <property type="match status" value="1"/>
</dbReference>
<comment type="cofactor">
    <cofactor evidence="1">
        <name>FAD</name>
        <dbReference type="ChEBI" id="CHEBI:57692"/>
    </cofactor>
</comment>
<evidence type="ECO:0000313" key="10">
    <source>
        <dbReference type="EMBL" id="AXA33675.1"/>
    </source>
</evidence>
<dbReference type="Proteomes" id="UP000681131">
    <property type="component" value="Chromosome"/>
</dbReference>
<dbReference type="InterPro" id="IPR010971">
    <property type="entry name" value="UbiH/COQ6"/>
</dbReference>
<feature type="domain" description="FAD-binding" evidence="9">
    <location>
        <begin position="9"/>
        <end position="348"/>
    </location>
</feature>
<dbReference type="GO" id="GO:0006744">
    <property type="term" value="P:ubiquinone biosynthetic process"/>
    <property type="evidence" value="ECO:0007669"/>
    <property type="project" value="UniProtKB-UniPathway"/>
</dbReference>
<dbReference type="GO" id="GO:0110142">
    <property type="term" value="C:ubiquinone biosynthesis complex"/>
    <property type="evidence" value="ECO:0007669"/>
    <property type="project" value="UniProtKB-ARBA"/>
</dbReference>
<evidence type="ECO:0000313" key="11">
    <source>
        <dbReference type="EMBL" id="QIW11908.1"/>
    </source>
</evidence>
<evidence type="ECO:0000313" key="13">
    <source>
        <dbReference type="Proteomes" id="UP000681131"/>
    </source>
</evidence>
<dbReference type="Proteomes" id="UP000251120">
    <property type="component" value="Chromosome"/>
</dbReference>
<keyword evidence="6" id="KW-0560">Oxidoreductase</keyword>
<organism evidence="10 12">
    <name type="scientific">Francisella adeliensis</name>
    <dbReference type="NCBI Taxonomy" id="2007306"/>
    <lineage>
        <taxon>Bacteria</taxon>
        <taxon>Pseudomonadati</taxon>
        <taxon>Pseudomonadota</taxon>
        <taxon>Gammaproteobacteria</taxon>
        <taxon>Thiotrichales</taxon>
        <taxon>Francisellaceae</taxon>
        <taxon>Francisella</taxon>
    </lineage>
</organism>
<evidence type="ECO:0000256" key="8">
    <source>
        <dbReference type="ARBA" id="ARBA00065734"/>
    </source>
</evidence>
<dbReference type="EMBL" id="CP043424">
    <property type="protein sequence ID" value="QIW11908.1"/>
    <property type="molecule type" value="Genomic_DNA"/>
</dbReference>
<keyword evidence="7" id="KW-0503">Monooxygenase</keyword>
<dbReference type="InterPro" id="IPR018168">
    <property type="entry name" value="Ubi_Hdrlase_CS"/>
</dbReference>
<dbReference type="KEGG" id="fad:CDH04_04280"/>
<dbReference type="PROSITE" id="PS01304">
    <property type="entry name" value="UBIH"/>
    <property type="match status" value="1"/>
</dbReference>
<comment type="similarity">
    <text evidence="3">Belongs to the UbiH/COQ6 family.</text>
</comment>